<comment type="catalytic activity">
    <reaction evidence="2">
        <text>a 3'-end 2',3'-cyclophospho-ribonucleotide-RNA + H2O = a 3'-end 2'-phospho-ribonucleotide-RNA + H(+)</text>
        <dbReference type="Rhea" id="RHEA:11828"/>
        <dbReference type="Rhea" id="RHEA-COMP:10464"/>
        <dbReference type="Rhea" id="RHEA-COMP:17353"/>
        <dbReference type="ChEBI" id="CHEBI:15377"/>
        <dbReference type="ChEBI" id="CHEBI:15378"/>
        <dbReference type="ChEBI" id="CHEBI:83064"/>
        <dbReference type="ChEBI" id="CHEBI:173113"/>
        <dbReference type="EC" id="3.1.4.58"/>
    </reaction>
</comment>
<comment type="function">
    <text evidence="2">Hydrolyzes RNA 2',3'-cyclic phosphodiester to an RNA 2'-phosphomonoester.</text>
</comment>
<sequence length="173" mass="19099">MARLFFALYPDAAARASLAAVLPTDGARGRVIPADNLHVTLAFLGDVDATAADALRALQDAVPVPPFELCFERLVFWERARARVLVPEAVPPEAECLQAGIRRLLTGQGLSFDRRPWNPHVTLERRAAPAPTRPVTPIRIRFDDYVLMASETRPEGAVYRPLARWRLPPGDAV</sequence>
<proteinExistence type="inferred from homology"/>
<name>A0A1H8PSR4_9GAMM</name>
<evidence type="ECO:0000256" key="1">
    <source>
        <dbReference type="ARBA" id="ARBA00022801"/>
    </source>
</evidence>
<dbReference type="InterPro" id="IPR004175">
    <property type="entry name" value="RNA_CPDase"/>
</dbReference>
<dbReference type="OrthoDB" id="7061261at2"/>
<feature type="active site" description="Proton acceptor" evidence="2">
    <location>
        <position position="120"/>
    </location>
</feature>
<dbReference type="Pfam" id="PF13563">
    <property type="entry name" value="2_5_RNA_ligase2"/>
    <property type="match status" value="1"/>
</dbReference>
<dbReference type="NCBIfam" id="TIGR02258">
    <property type="entry name" value="2_5_ligase"/>
    <property type="match status" value="1"/>
</dbReference>
<evidence type="ECO:0000256" key="2">
    <source>
        <dbReference type="HAMAP-Rule" id="MF_01940"/>
    </source>
</evidence>
<feature type="short sequence motif" description="HXTX 1" evidence="2">
    <location>
        <begin position="38"/>
        <end position="41"/>
    </location>
</feature>
<dbReference type="GO" id="GO:0016874">
    <property type="term" value="F:ligase activity"/>
    <property type="evidence" value="ECO:0007669"/>
    <property type="project" value="UniProtKB-KW"/>
</dbReference>
<dbReference type="PANTHER" id="PTHR35561:SF1">
    <property type="entry name" value="RNA 2',3'-CYCLIC PHOSPHODIESTERASE"/>
    <property type="match status" value="1"/>
</dbReference>
<accession>A0A1H8PSR4</accession>
<dbReference type="GO" id="GO:0004113">
    <property type="term" value="F:2',3'-cyclic-nucleotide 3'-phosphodiesterase activity"/>
    <property type="evidence" value="ECO:0007669"/>
    <property type="project" value="InterPro"/>
</dbReference>
<dbReference type="HAMAP" id="MF_01940">
    <property type="entry name" value="RNA_CPDase"/>
    <property type="match status" value="1"/>
</dbReference>
<dbReference type="GO" id="GO:0008664">
    <property type="term" value="F:RNA 2',3'-cyclic 3'-phosphodiesterase activity"/>
    <property type="evidence" value="ECO:0007669"/>
    <property type="project" value="UniProtKB-EC"/>
</dbReference>
<reference evidence="3 4" key="1">
    <citation type="submission" date="2016-10" db="EMBL/GenBank/DDBJ databases">
        <authorList>
            <person name="de Groot N.N."/>
        </authorList>
    </citation>
    <scope>NUCLEOTIDE SEQUENCE [LARGE SCALE GENOMIC DNA]</scope>
    <source>
        <strain evidence="3 4">CGMCC 1.6291</strain>
    </source>
</reference>
<dbReference type="EMBL" id="FOEG01000001">
    <property type="protein sequence ID" value="SEO44806.1"/>
    <property type="molecule type" value="Genomic_DNA"/>
</dbReference>
<dbReference type="SUPFAM" id="SSF55144">
    <property type="entry name" value="LigT-like"/>
    <property type="match status" value="1"/>
</dbReference>
<keyword evidence="1 2" id="KW-0378">Hydrolase</keyword>
<gene>
    <name evidence="3" type="ORF">SAMN04488052_101125</name>
</gene>
<dbReference type="RefSeq" id="WP_091639038.1">
    <property type="nucleotide sequence ID" value="NZ_FOEG01000001.1"/>
</dbReference>
<dbReference type="Gene3D" id="3.90.1140.10">
    <property type="entry name" value="Cyclic phosphodiesterase"/>
    <property type="match status" value="1"/>
</dbReference>
<feature type="short sequence motif" description="HXTX 2" evidence="2">
    <location>
        <begin position="120"/>
        <end position="123"/>
    </location>
</feature>
<dbReference type="EC" id="3.1.4.58" evidence="2"/>
<keyword evidence="3" id="KW-0436">Ligase</keyword>
<feature type="active site" description="Proton donor" evidence="2">
    <location>
        <position position="38"/>
    </location>
</feature>
<evidence type="ECO:0000313" key="4">
    <source>
        <dbReference type="Proteomes" id="UP000199657"/>
    </source>
</evidence>
<dbReference type="Proteomes" id="UP000199657">
    <property type="component" value="Unassembled WGS sequence"/>
</dbReference>
<dbReference type="InterPro" id="IPR009097">
    <property type="entry name" value="Cyclic_Pdiesterase"/>
</dbReference>
<comment type="similarity">
    <text evidence="2">Belongs to the 2H phosphoesterase superfamily. ThpR family.</text>
</comment>
<organism evidence="3 4">
    <name type="scientific">Aquisalimonas asiatica</name>
    <dbReference type="NCBI Taxonomy" id="406100"/>
    <lineage>
        <taxon>Bacteria</taxon>
        <taxon>Pseudomonadati</taxon>
        <taxon>Pseudomonadota</taxon>
        <taxon>Gammaproteobacteria</taxon>
        <taxon>Chromatiales</taxon>
        <taxon>Ectothiorhodospiraceae</taxon>
        <taxon>Aquisalimonas</taxon>
    </lineage>
</organism>
<evidence type="ECO:0000313" key="3">
    <source>
        <dbReference type="EMBL" id="SEO44806.1"/>
    </source>
</evidence>
<dbReference type="PANTHER" id="PTHR35561">
    <property type="entry name" value="RNA 2',3'-CYCLIC PHOSPHODIESTERASE"/>
    <property type="match status" value="1"/>
</dbReference>
<protein>
    <recommendedName>
        <fullName evidence="2">RNA 2',3'-cyclic phosphodiesterase</fullName>
        <shortName evidence="2">RNA 2',3'-CPDase</shortName>
        <ecNumber evidence="2">3.1.4.58</ecNumber>
    </recommendedName>
</protein>
<dbReference type="AlphaFoldDB" id="A0A1H8PSR4"/>
<dbReference type="STRING" id="406100.SAMN04488052_101125"/>
<keyword evidence="4" id="KW-1185">Reference proteome</keyword>